<evidence type="ECO:0000313" key="1">
    <source>
        <dbReference type="EnsemblPlants" id="KQK90937"/>
    </source>
</evidence>
<protein>
    <submittedName>
        <fullName evidence="1">Uncharacterized protein</fullName>
    </submittedName>
</protein>
<dbReference type="EnsemblPlants" id="KQK90937">
    <property type="protein sequence ID" value="KQK90937"/>
    <property type="gene ID" value="SETIT_040796mg"/>
</dbReference>
<dbReference type="HOGENOM" id="CLU_3261512_0_0_1"/>
<reference evidence="2" key="1">
    <citation type="journal article" date="2012" name="Nat. Biotechnol.">
        <title>Reference genome sequence of the model plant Setaria.</title>
        <authorList>
            <person name="Bennetzen J.L."/>
            <person name="Schmutz J."/>
            <person name="Wang H."/>
            <person name="Percifield R."/>
            <person name="Hawkins J."/>
            <person name="Pontaroli A.C."/>
            <person name="Estep M."/>
            <person name="Feng L."/>
            <person name="Vaughn J.N."/>
            <person name="Grimwood J."/>
            <person name="Jenkins J."/>
            <person name="Barry K."/>
            <person name="Lindquist E."/>
            <person name="Hellsten U."/>
            <person name="Deshpande S."/>
            <person name="Wang X."/>
            <person name="Wu X."/>
            <person name="Mitros T."/>
            <person name="Triplett J."/>
            <person name="Yang X."/>
            <person name="Ye C.Y."/>
            <person name="Mauro-Herrera M."/>
            <person name="Wang L."/>
            <person name="Li P."/>
            <person name="Sharma M."/>
            <person name="Sharma R."/>
            <person name="Ronald P.C."/>
            <person name="Panaud O."/>
            <person name="Kellogg E.A."/>
            <person name="Brutnell T.P."/>
            <person name="Doust A.N."/>
            <person name="Tuskan G.A."/>
            <person name="Rokhsar D."/>
            <person name="Devos K.M."/>
        </authorList>
    </citation>
    <scope>NUCLEOTIDE SEQUENCE [LARGE SCALE GENOMIC DNA]</scope>
    <source>
        <strain evidence="2">cv. Yugu1</strain>
    </source>
</reference>
<keyword evidence="2" id="KW-1185">Reference proteome</keyword>
<dbReference type="AlphaFoldDB" id="K4APE8"/>
<dbReference type="Proteomes" id="UP000004995">
    <property type="component" value="Unassembled WGS sequence"/>
</dbReference>
<reference evidence="1" key="2">
    <citation type="submission" date="2018-08" db="UniProtKB">
        <authorList>
            <consortium name="EnsemblPlants"/>
        </authorList>
    </citation>
    <scope>IDENTIFICATION</scope>
    <source>
        <strain evidence="1">Yugu1</strain>
    </source>
</reference>
<dbReference type="InParanoid" id="K4APE8"/>
<accession>K4APE8</accession>
<proteinExistence type="predicted"/>
<name>K4APE8_SETIT</name>
<organism evidence="1 2">
    <name type="scientific">Setaria italica</name>
    <name type="common">Foxtail millet</name>
    <name type="synonym">Panicum italicum</name>
    <dbReference type="NCBI Taxonomy" id="4555"/>
    <lineage>
        <taxon>Eukaryota</taxon>
        <taxon>Viridiplantae</taxon>
        <taxon>Streptophyta</taxon>
        <taxon>Embryophyta</taxon>
        <taxon>Tracheophyta</taxon>
        <taxon>Spermatophyta</taxon>
        <taxon>Magnoliopsida</taxon>
        <taxon>Liliopsida</taxon>
        <taxon>Poales</taxon>
        <taxon>Poaceae</taxon>
        <taxon>PACMAD clade</taxon>
        <taxon>Panicoideae</taxon>
        <taxon>Panicodae</taxon>
        <taxon>Paniceae</taxon>
        <taxon>Cenchrinae</taxon>
        <taxon>Setaria</taxon>
    </lineage>
</organism>
<dbReference type="EMBL" id="AGNK02005991">
    <property type="status" value="NOT_ANNOTATED_CDS"/>
    <property type="molecule type" value="Genomic_DNA"/>
</dbReference>
<sequence>MKLSVHSFNNERVQHKGKLWKLNLQERFVDMKICIKILTAEQ</sequence>
<dbReference type="Gramene" id="KQK90937">
    <property type="protein sequence ID" value="KQK90937"/>
    <property type="gene ID" value="SETIT_040796mg"/>
</dbReference>
<evidence type="ECO:0000313" key="2">
    <source>
        <dbReference type="Proteomes" id="UP000004995"/>
    </source>
</evidence>